<reference evidence="2" key="1">
    <citation type="submission" date="2021-08" db="EMBL/GenBank/DDBJ databases">
        <title>Flavobacterium sp. strain CC-SYL302.</title>
        <authorList>
            <person name="Lin S.-Y."/>
            <person name="Lee T.-H."/>
            <person name="Young C.-C."/>
        </authorList>
    </citation>
    <scope>NUCLEOTIDE SEQUENCE</scope>
    <source>
        <strain evidence="2">CC-SYL302</strain>
    </source>
</reference>
<keyword evidence="1" id="KW-0472">Membrane</keyword>
<gene>
    <name evidence="2" type="ORF">K5I29_08820</name>
</gene>
<feature type="transmembrane region" description="Helical" evidence="1">
    <location>
        <begin position="64"/>
        <end position="82"/>
    </location>
</feature>
<feature type="transmembrane region" description="Helical" evidence="1">
    <location>
        <begin position="126"/>
        <end position="145"/>
    </location>
</feature>
<dbReference type="InterPro" id="IPR026414">
    <property type="entry name" value="ExosoTase_F-assoc_memb"/>
</dbReference>
<sequence length="154" mass="18673">MLKNIFLKNKFNFFIAFLLLIVLILVRGVESKLFYDPFLVFFKRAYHYNIIPEINNGLLFLSYFFRYSINAILSIAIIYYLFKQRKAIKMLLIVYFGLFVVLIAAFYFFLYVCFIDWQVIFYVRRFLIQPLFLMLFVPAFLFQYLTNNVMQKAD</sequence>
<evidence type="ECO:0000313" key="2">
    <source>
        <dbReference type="EMBL" id="UYW00640.1"/>
    </source>
</evidence>
<accession>A0ABY6LZQ2</accession>
<organism evidence="2 3">
    <name type="scientific">Flavobacterium agricola</name>
    <dbReference type="NCBI Taxonomy" id="2870839"/>
    <lineage>
        <taxon>Bacteria</taxon>
        <taxon>Pseudomonadati</taxon>
        <taxon>Bacteroidota</taxon>
        <taxon>Flavobacteriia</taxon>
        <taxon>Flavobacteriales</taxon>
        <taxon>Flavobacteriaceae</taxon>
        <taxon>Flavobacterium</taxon>
    </lineage>
</organism>
<dbReference type="NCBIfam" id="TIGR04127">
    <property type="entry name" value="flavo_near_exo"/>
    <property type="match status" value="1"/>
</dbReference>
<dbReference type="RefSeq" id="WP_264432602.1">
    <property type="nucleotide sequence ID" value="NZ_CP081495.1"/>
</dbReference>
<feature type="transmembrane region" description="Helical" evidence="1">
    <location>
        <begin position="94"/>
        <end position="120"/>
    </location>
</feature>
<keyword evidence="3" id="KW-1185">Reference proteome</keyword>
<keyword evidence="1" id="KW-1133">Transmembrane helix</keyword>
<name>A0ABY6LZQ2_9FLAO</name>
<proteinExistence type="predicted"/>
<evidence type="ECO:0000313" key="3">
    <source>
        <dbReference type="Proteomes" id="UP001163328"/>
    </source>
</evidence>
<evidence type="ECO:0000256" key="1">
    <source>
        <dbReference type="SAM" id="Phobius"/>
    </source>
</evidence>
<dbReference type="Proteomes" id="UP001163328">
    <property type="component" value="Chromosome"/>
</dbReference>
<keyword evidence="1" id="KW-0812">Transmembrane</keyword>
<protein>
    <submittedName>
        <fullName evidence="2">Exosortase F system-associated protein</fullName>
    </submittedName>
</protein>
<dbReference type="EMBL" id="CP081495">
    <property type="protein sequence ID" value="UYW00640.1"/>
    <property type="molecule type" value="Genomic_DNA"/>
</dbReference>